<evidence type="ECO:0000313" key="3">
    <source>
        <dbReference type="EMBL" id="RAV35031.1"/>
    </source>
</evidence>
<dbReference type="EMBL" id="QHCV01000006">
    <property type="protein sequence ID" value="RAV32949.1"/>
    <property type="molecule type" value="Genomic_DNA"/>
</dbReference>
<evidence type="ECO:0000256" key="1">
    <source>
        <dbReference type="SAM" id="Phobius"/>
    </source>
</evidence>
<dbReference type="InterPro" id="IPR019662">
    <property type="entry name" value="DUF2516"/>
</dbReference>
<protein>
    <submittedName>
        <fullName evidence="3">DUF2516 domain-containing protein</fullName>
    </submittedName>
</protein>
<reference evidence="4 5" key="1">
    <citation type="journal article" date="2018" name="Syst. Appl. Microbiol.">
        <title>Corynebacterium heidelbergense sp. nov., isolated from the preen glands of Egyptian geese (Alopochen aegyptiacus).</title>
        <authorList>
            <person name="Braun M.S."/>
            <person name="Wang E."/>
            <person name="Zimmermann S."/>
            <person name="Wink M."/>
        </authorList>
    </citation>
    <scope>NUCLEOTIDE SEQUENCE [LARGE SCALE GENOMIC DNA]</scope>
    <source>
        <strain evidence="2 5">647</strain>
        <strain evidence="3 4">DSM 104638</strain>
    </source>
</reference>
<dbReference type="Pfam" id="PF10724">
    <property type="entry name" value="DUF2516"/>
    <property type="match status" value="1"/>
</dbReference>
<evidence type="ECO:0000313" key="5">
    <source>
        <dbReference type="Proteomes" id="UP000251577"/>
    </source>
</evidence>
<keyword evidence="1" id="KW-0472">Membrane</keyword>
<dbReference type="AlphaFoldDB" id="A0A364VEI7"/>
<proteinExistence type="predicted"/>
<keyword evidence="5" id="KW-1185">Reference proteome</keyword>
<evidence type="ECO:0000313" key="2">
    <source>
        <dbReference type="EMBL" id="RAV32949.1"/>
    </source>
</evidence>
<feature type="transmembrane region" description="Helical" evidence="1">
    <location>
        <begin position="12"/>
        <end position="34"/>
    </location>
</feature>
<comment type="caution">
    <text evidence="3">The sequence shown here is derived from an EMBL/GenBank/DDBJ whole genome shotgun (WGS) entry which is preliminary data.</text>
</comment>
<gene>
    <name evidence="3" type="ORF">CWC39_00215</name>
    <name evidence="2" type="ORF">DLJ54_01065</name>
</gene>
<dbReference type="Proteomes" id="UP000251577">
    <property type="component" value="Unassembled WGS sequence"/>
</dbReference>
<feature type="transmembrane region" description="Helical" evidence="1">
    <location>
        <begin position="54"/>
        <end position="87"/>
    </location>
</feature>
<organism evidence="3 4">
    <name type="scientific">Corynebacterium heidelbergense</name>
    <dbReference type="NCBI Taxonomy" id="2055947"/>
    <lineage>
        <taxon>Bacteria</taxon>
        <taxon>Bacillati</taxon>
        <taxon>Actinomycetota</taxon>
        <taxon>Actinomycetes</taxon>
        <taxon>Mycobacteriales</taxon>
        <taxon>Corynebacteriaceae</taxon>
        <taxon>Corynebacterium</taxon>
    </lineage>
</organism>
<keyword evidence="1" id="KW-1133">Transmembrane helix</keyword>
<sequence length="105" mass="11454">MTQTIQMASYAFLLFDRGLSLAIFLLAVVGLVLVLTTREDAFRACDRQKQTWSLLLVGASLAAGLAFYASGSMILWVIAAVIVGVYWQDTRPAIKDVLANEGGIW</sequence>
<accession>A0A364VEI7</accession>
<dbReference type="EMBL" id="PHQP01000001">
    <property type="protein sequence ID" value="RAV35031.1"/>
    <property type="molecule type" value="Genomic_DNA"/>
</dbReference>
<keyword evidence="1" id="KW-0812">Transmembrane</keyword>
<dbReference type="OrthoDB" id="4427346at2"/>
<dbReference type="RefSeq" id="WP_112768508.1">
    <property type="nucleotide sequence ID" value="NZ_CP063191.1"/>
</dbReference>
<evidence type="ECO:0000313" key="4">
    <source>
        <dbReference type="Proteomes" id="UP000251047"/>
    </source>
</evidence>
<name>A0A364VEI7_9CORY</name>
<dbReference type="Proteomes" id="UP000251047">
    <property type="component" value="Unassembled WGS sequence"/>
</dbReference>